<proteinExistence type="predicted"/>
<evidence type="ECO:0000313" key="1">
    <source>
        <dbReference type="EMBL" id="GAA0872660.1"/>
    </source>
</evidence>
<sequence>MKKDITIPKTEGVLLAAVFEKHAEYHTDDWNIYILNTKPEPLENLLIVSKGFSATKVTPAMRHKLAVLPAKSYAKVEFLQQDVLALTNEFSVTFFHEGTLYDQKFVFKPNAIKASALKEISLMDRKGVLGLVE</sequence>
<organism evidence="1 2">
    <name type="scientific">Gangjinia marincola</name>
    <dbReference type="NCBI Taxonomy" id="578463"/>
    <lineage>
        <taxon>Bacteria</taxon>
        <taxon>Pseudomonadati</taxon>
        <taxon>Bacteroidota</taxon>
        <taxon>Flavobacteriia</taxon>
        <taxon>Flavobacteriales</taxon>
        <taxon>Flavobacteriaceae</taxon>
        <taxon>Gangjinia</taxon>
    </lineage>
</organism>
<accession>A0ABP3XTC9</accession>
<protein>
    <recommendedName>
        <fullName evidence="3">Phenylalanyl-tRNA synthetase subunit alpha</fullName>
    </recommendedName>
</protein>
<dbReference type="RefSeq" id="WP_343766378.1">
    <property type="nucleotide sequence ID" value="NZ_BAAAFG010000015.1"/>
</dbReference>
<comment type="caution">
    <text evidence="1">The sequence shown here is derived from an EMBL/GenBank/DDBJ whole genome shotgun (WGS) entry which is preliminary data.</text>
</comment>
<name>A0ABP3XTC9_9FLAO</name>
<evidence type="ECO:0008006" key="3">
    <source>
        <dbReference type="Google" id="ProtNLM"/>
    </source>
</evidence>
<dbReference type="EMBL" id="BAAAFG010000015">
    <property type="protein sequence ID" value="GAA0872660.1"/>
    <property type="molecule type" value="Genomic_DNA"/>
</dbReference>
<reference evidence="2" key="1">
    <citation type="journal article" date="2019" name="Int. J. Syst. Evol. Microbiol.">
        <title>The Global Catalogue of Microorganisms (GCM) 10K type strain sequencing project: providing services to taxonomists for standard genome sequencing and annotation.</title>
        <authorList>
            <consortium name="The Broad Institute Genomics Platform"/>
            <consortium name="The Broad Institute Genome Sequencing Center for Infectious Disease"/>
            <person name="Wu L."/>
            <person name="Ma J."/>
        </authorList>
    </citation>
    <scope>NUCLEOTIDE SEQUENCE [LARGE SCALE GENOMIC DNA]</scope>
    <source>
        <strain evidence="2">JCM 16082</strain>
    </source>
</reference>
<dbReference type="Proteomes" id="UP001500507">
    <property type="component" value="Unassembled WGS sequence"/>
</dbReference>
<evidence type="ECO:0000313" key="2">
    <source>
        <dbReference type="Proteomes" id="UP001500507"/>
    </source>
</evidence>
<gene>
    <name evidence="1" type="ORF">GCM10009117_18070</name>
</gene>
<keyword evidence="2" id="KW-1185">Reference proteome</keyword>